<protein>
    <submittedName>
        <fullName evidence="1">Uncharacterized protein</fullName>
    </submittedName>
</protein>
<proteinExistence type="predicted"/>
<feature type="non-terminal residue" evidence="1">
    <location>
        <position position="1"/>
    </location>
</feature>
<organism evidence="1 2">
    <name type="scientific">Polarella glacialis</name>
    <name type="common">Dinoflagellate</name>
    <dbReference type="NCBI Taxonomy" id="89957"/>
    <lineage>
        <taxon>Eukaryota</taxon>
        <taxon>Sar</taxon>
        <taxon>Alveolata</taxon>
        <taxon>Dinophyceae</taxon>
        <taxon>Suessiales</taxon>
        <taxon>Suessiaceae</taxon>
        <taxon>Polarella</taxon>
    </lineage>
</organism>
<evidence type="ECO:0000313" key="1">
    <source>
        <dbReference type="EMBL" id="CAE8644523.1"/>
    </source>
</evidence>
<dbReference type="AlphaFoldDB" id="A0A813I283"/>
<comment type="caution">
    <text evidence="1">The sequence shown here is derived from an EMBL/GenBank/DDBJ whole genome shotgun (WGS) entry which is preliminary data.</text>
</comment>
<accession>A0A813I283</accession>
<name>A0A813I283_POLGL</name>
<dbReference type="Proteomes" id="UP000626109">
    <property type="component" value="Unassembled WGS sequence"/>
</dbReference>
<gene>
    <name evidence="1" type="ORF">PGLA2088_LOCUS3131</name>
</gene>
<reference evidence="1" key="1">
    <citation type="submission" date="2021-02" db="EMBL/GenBank/DDBJ databases">
        <authorList>
            <person name="Dougan E. K."/>
            <person name="Rhodes N."/>
            <person name="Thang M."/>
            <person name="Chan C."/>
        </authorList>
    </citation>
    <scope>NUCLEOTIDE SEQUENCE</scope>
</reference>
<sequence length="75" mass="8323">MTDMCELVKRWQELEEFCTGCQSECDQKCVIDNHEVEILHGPSFEISQFSEHSCCPTGRVGSLGSAGSDLCTPRP</sequence>
<evidence type="ECO:0000313" key="2">
    <source>
        <dbReference type="Proteomes" id="UP000626109"/>
    </source>
</evidence>
<dbReference type="EMBL" id="CAJNNW010002647">
    <property type="protein sequence ID" value="CAE8644523.1"/>
    <property type="molecule type" value="Genomic_DNA"/>
</dbReference>